<evidence type="ECO:0000313" key="2">
    <source>
        <dbReference type="Proteomes" id="UP000434044"/>
    </source>
</evidence>
<dbReference type="AlphaFoldDB" id="A0A6N8EFE2"/>
<sequence>MKHTKNIKSYNESHEKLAEDICDLYYDSLAEFFRLLSGKLEKDGKADDGRGRIKLAKELLSASKDLESAANHIDVAWEICEPYVKKWLESKNAN</sequence>
<gene>
    <name evidence="1" type="ORF">GJ668_10810</name>
</gene>
<proteinExistence type="predicted"/>
<protein>
    <submittedName>
        <fullName evidence="1">Uncharacterized protein</fullName>
    </submittedName>
</protein>
<dbReference type="EMBL" id="WNKT01000020">
    <property type="protein sequence ID" value="MTW21579.1"/>
    <property type="molecule type" value="Genomic_DNA"/>
</dbReference>
<dbReference type="OrthoDB" id="517466at2"/>
<keyword evidence="2" id="KW-1185">Reference proteome</keyword>
<dbReference type="Proteomes" id="UP000434044">
    <property type="component" value="Unassembled WGS sequence"/>
</dbReference>
<accession>A0A6N8EFE2</accession>
<evidence type="ECO:0000313" key="1">
    <source>
        <dbReference type="EMBL" id="MTW21579.1"/>
    </source>
</evidence>
<comment type="caution">
    <text evidence="1">The sequence shown here is derived from an EMBL/GenBank/DDBJ whole genome shotgun (WGS) entry which is preliminary data.</text>
</comment>
<organism evidence="1 2">
    <name type="scientific">Allochromatium palmeri</name>
    <dbReference type="NCBI Taxonomy" id="231048"/>
    <lineage>
        <taxon>Bacteria</taxon>
        <taxon>Pseudomonadati</taxon>
        <taxon>Pseudomonadota</taxon>
        <taxon>Gammaproteobacteria</taxon>
        <taxon>Chromatiales</taxon>
        <taxon>Chromatiaceae</taxon>
        <taxon>Allochromatium</taxon>
    </lineage>
</organism>
<name>A0A6N8EFE2_9GAMM</name>
<dbReference type="RefSeq" id="WP_155450161.1">
    <property type="nucleotide sequence ID" value="NZ_WNKT01000020.1"/>
</dbReference>
<reference evidence="1 2" key="1">
    <citation type="submission" date="2019-11" db="EMBL/GenBank/DDBJ databases">
        <title>Whole-genome sequence of the anaerobic purple sulfur bacterium Allochromatium palmeri DSM 15591.</title>
        <authorList>
            <person name="Kyndt J.A."/>
            <person name="Meyer T.E."/>
        </authorList>
    </citation>
    <scope>NUCLEOTIDE SEQUENCE [LARGE SCALE GENOMIC DNA]</scope>
    <source>
        <strain evidence="1 2">DSM 15591</strain>
    </source>
</reference>